<dbReference type="EMBL" id="JAYMYQ010000003">
    <property type="protein sequence ID" value="KAK7343509.1"/>
    <property type="molecule type" value="Genomic_DNA"/>
</dbReference>
<evidence type="ECO:0000313" key="4">
    <source>
        <dbReference type="EMBL" id="KAK7343509.1"/>
    </source>
</evidence>
<name>A0AAN9LZQ2_CANGL</name>
<organism evidence="4 5">
    <name type="scientific">Canavalia gladiata</name>
    <name type="common">Sword bean</name>
    <name type="synonym">Dolichos gladiatus</name>
    <dbReference type="NCBI Taxonomy" id="3824"/>
    <lineage>
        <taxon>Eukaryota</taxon>
        <taxon>Viridiplantae</taxon>
        <taxon>Streptophyta</taxon>
        <taxon>Embryophyta</taxon>
        <taxon>Tracheophyta</taxon>
        <taxon>Spermatophyta</taxon>
        <taxon>Magnoliopsida</taxon>
        <taxon>eudicotyledons</taxon>
        <taxon>Gunneridae</taxon>
        <taxon>Pentapetalae</taxon>
        <taxon>rosids</taxon>
        <taxon>fabids</taxon>
        <taxon>Fabales</taxon>
        <taxon>Fabaceae</taxon>
        <taxon>Papilionoideae</taxon>
        <taxon>50 kb inversion clade</taxon>
        <taxon>NPAAA clade</taxon>
        <taxon>indigoferoid/millettioid clade</taxon>
        <taxon>Phaseoleae</taxon>
        <taxon>Canavalia</taxon>
    </lineage>
</organism>
<accession>A0AAN9LZQ2</accession>
<dbReference type="InterPro" id="IPR002885">
    <property type="entry name" value="PPR_rpt"/>
</dbReference>
<evidence type="ECO:0000256" key="3">
    <source>
        <dbReference type="PROSITE-ProRule" id="PRU00708"/>
    </source>
</evidence>
<sequence>MSAYKRMVEDGVIPDLSTYNAVLATMGRQGLWEQCEQVLTEMKDAGCKPNAVSYSSLLHAYANGKEVERLNALAGEIYSGTIKTHPFLLKTLVIVNSKVDLLIETERAFTEFRKRGISPDITTLNAMLSIYGRKMMLSKTNDILSFMHASGLSLNNGKITRRLGSRVKNHFG</sequence>
<protein>
    <recommendedName>
        <fullName evidence="6">Pentatricopeptide repeat-containing protein</fullName>
    </recommendedName>
</protein>
<keyword evidence="5" id="KW-1185">Reference proteome</keyword>
<keyword evidence="2" id="KW-0677">Repeat</keyword>
<dbReference type="NCBIfam" id="TIGR00756">
    <property type="entry name" value="PPR"/>
    <property type="match status" value="1"/>
</dbReference>
<dbReference type="GO" id="GO:0003729">
    <property type="term" value="F:mRNA binding"/>
    <property type="evidence" value="ECO:0007669"/>
    <property type="project" value="InterPro"/>
</dbReference>
<dbReference type="Pfam" id="PF01535">
    <property type="entry name" value="PPR"/>
    <property type="match status" value="1"/>
</dbReference>
<dbReference type="PROSITE" id="PS51375">
    <property type="entry name" value="PPR"/>
    <property type="match status" value="1"/>
</dbReference>
<gene>
    <name evidence="4" type="ORF">VNO77_12295</name>
</gene>
<dbReference type="InterPro" id="IPR011990">
    <property type="entry name" value="TPR-like_helical_dom_sf"/>
</dbReference>
<comment type="caution">
    <text evidence="4">The sequence shown here is derived from an EMBL/GenBank/DDBJ whole genome shotgun (WGS) entry which is preliminary data.</text>
</comment>
<feature type="repeat" description="PPR" evidence="3">
    <location>
        <begin position="15"/>
        <end position="49"/>
    </location>
</feature>
<dbReference type="InterPro" id="IPR044179">
    <property type="entry name" value="PPR5-like"/>
</dbReference>
<proteinExistence type="inferred from homology"/>
<evidence type="ECO:0000256" key="2">
    <source>
        <dbReference type="ARBA" id="ARBA00022737"/>
    </source>
</evidence>
<reference evidence="4 5" key="1">
    <citation type="submission" date="2024-01" db="EMBL/GenBank/DDBJ databases">
        <title>The genomes of 5 underutilized Papilionoideae crops provide insights into root nodulation and disease resistanc.</title>
        <authorList>
            <person name="Jiang F."/>
        </authorList>
    </citation>
    <scope>NUCLEOTIDE SEQUENCE [LARGE SCALE GENOMIC DNA]</scope>
    <source>
        <strain evidence="4">LVBAO_FW01</strain>
        <tissue evidence="4">Leaves</tissue>
    </source>
</reference>
<evidence type="ECO:0000313" key="5">
    <source>
        <dbReference type="Proteomes" id="UP001367508"/>
    </source>
</evidence>
<dbReference type="Proteomes" id="UP001367508">
    <property type="component" value="Unassembled WGS sequence"/>
</dbReference>
<dbReference type="PANTHER" id="PTHR47874:SF1">
    <property type="entry name" value="OS05G0407900 PROTEIN"/>
    <property type="match status" value="1"/>
</dbReference>
<dbReference type="AlphaFoldDB" id="A0AAN9LZQ2"/>
<comment type="similarity">
    <text evidence="1">Belongs to the PPR family. P subfamily.</text>
</comment>
<evidence type="ECO:0000256" key="1">
    <source>
        <dbReference type="ARBA" id="ARBA00007626"/>
    </source>
</evidence>
<dbReference type="Gene3D" id="1.25.40.10">
    <property type="entry name" value="Tetratricopeptide repeat domain"/>
    <property type="match status" value="2"/>
</dbReference>
<dbReference type="Pfam" id="PF13041">
    <property type="entry name" value="PPR_2"/>
    <property type="match status" value="1"/>
</dbReference>
<dbReference type="PANTHER" id="PTHR47874">
    <property type="entry name" value="EXPRESSED PROTEIN"/>
    <property type="match status" value="1"/>
</dbReference>
<evidence type="ECO:0008006" key="6">
    <source>
        <dbReference type="Google" id="ProtNLM"/>
    </source>
</evidence>